<sequence length="179" mass="20796">MPGIWAQLLPNRGYDIRIHIFDFRVDDSEIILSNAFKLEQELDRSYVSGYLMFSQQLEPINMVAVLNVTRSHMPSLRMFNTQIDACRMLNNGYKNKFVKQIYNTFFTFVNTRPKCPLKANFNYTLTRAYVDEKLFPDFLPDCNISISLQFEHKSKSLALLNISGRLRSLGKSGKEVHKS</sequence>
<proteinExistence type="predicted"/>
<dbReference type="RefSeq" id="XP_030377778.1">
    <property type="nucleotide sequence ID" value="XM_030521918.1"/>
</dbReference>
<protein>
    <submittedName>
        <fullName evidence="2">Uncharacterized protein LOC115626538</fullName>
    </submittedName>
</protein>
<dbReference type="InterPro" id="IPR010512">
    <property type="entry name" value="DUF1091"/>
</dbReference>
<dbReference type="AlphaFoldDB" id="A0A6J2TRP3"/>
<dbReference type="Proteomes" id="UP000504634">
    <property type="component" value="Unplaced"/>
</dbReference>
<name>A0A6J2TRP3_DROLE</name>
<dbReference type="PANTHER" id="PTHR20898">
    <property type="entry name" value="DAEDALUS ON 3-RELATED-RELATED"/>
    <property type="match status" value="1"/>
</dbReference>
<accession>A0A6J2TRP3</accession>
<keyword evidence="1" id="KW-1185">Reference proteome</keyword>
<evidence type="ECO:0000313" key="1">
    <source>
        <dbReference type="Proteomes" id="UP000504634"/>
    </source>
</evidence>
<dbReference type="Pfam" id="PF06477">
    <property type="entry name" value="DUF1091"/>
    <property type="match status" value="1"/>
</dbReference>
<dbReference type="OrthoDB" id="7881840at2759"/>
<dbReference type="PANTHER" id="PTHR20898:SF0">
    <property type="entry name" value="DAEDALUS ON 3-RELATED"/>
    <property type="match status" value="1"/>
</dbReference>
<reference evidence="2" key="1">
    <citation type="submission" date="2025-08" db="UniProtKB">
        <authorList>
            <consortium name="RefSeq"/>
        </authorList>
    </citation>
    <scope>IDENTIFICATION</scope>
    <source>
        <strain evidence="2">11010-0011.00</strain>
        <tissue evidence="2">Whole body</tissue>
    </source>
</reference>
<dbReference type="GeneID" id="115626538"/>
<dbReference type="SMART" id="SM00697">
    <property type="entry name" value="DM8"/>
    <property type="match status" value="1"/>
</dbReference>
<organism evidence="1 2">
    <name type="scientific">Drosophila lebanonensis</name>
    <name type="common">Fruit fly</name>
    <name type="synonym">Scaptodrosophila lebanonensis</name>
    <dbReference type="NCBI Taxonomy" id="7225"/>
    <lineage>
        <taxon>Eukaryota</taxon>
        <taxon>Metazoa</taxon>
        <taxon>Ecdysozoa</taxon>
        <taxon>Arthropoda</taxon>
        <taxon>Hexapoda</taxon>
        <taxon>Insecta</taxon>
        <taxon>Pterygota</taxon>
        <taxon>Neoptera</taxon>
        <taxon>Endopterygota</taxon>
        <taxon>Diptera</taxon>
        <taxon>Brachycera</taxon>
        <taxon>Muscomorpha</taxon>
        <taxon>Ephydroidea</taxon>
        <taxon>Drosophilidae</taxon>
        <taxon>Scaptodrosophila</taxon>
    </lineage>
</organism>
<evidence type="ECO:0000313" key="2">
    <source>
        <dbReference type="RefSeq" id="XP_030377778.1"/>
    </source>
</evidence>
<gene>
    <name evidence="2" type="primary">LOC115626538</name>
</gene>